<sequence length="113" mass="12522">MRRRALLAAYVITDRATDCPIDPPFHSIFFFFLSTLFKTSSHGSHATDVVSLLVVVLLCFRLRILNACAPPAASFPYLSGFCRTRTNEPPHSLSLTLSSNAPWSHNLSLDVTL</sequence>
<name>A0A2V1DZH0_9PLEO</name>
<keyword evidence="2" id="KW-1185">Reference proteome</keyword>
<dbReference type="AlphaFoldDB" id="A0A2V1DZH0"/>
<dbReference type="Proteomes" id="UP000244855">
    <property type="component" value="Unassembled WGS sequence"/>
</dbReference>
<dbReference type="EMBL" id="KZ805328">
    <property type="protein sequence ID" value="PVI03718.1"/>
    <property type="molecule type" value="Genomic_DNA"/>
</dbReference>
<organism evidence="1 2">
    <name type="scientific">Periconia macrospinosa</name>
    <dbReference type="NCBI Taxonomy" id="97972"/>
    <lineage>
        <taxon>Eukaryota</taxon>
        <taxon>Fungi</taxon>
        <taxon>Dikarya</taxon>
        <taxon>Ascomycota</taxon>
        <taxon>Pezizomycotina</taxon>
        <taxon>Dothideomycetes</taxon>
        <taxon>Pleosporomycetidae</taxon>
        <taxon>Pleosporales</taxon>
        <taxon>Massarineae</taxon>
        <taxon>Periconiaceae</taxon>
        <taxon>Periconia</taxon>
    </lineage>
</organism>
<protein>
    <submittedName>
        <fullName evidence="1">Uncharacterized protein</fullName>
    </submittedName>
</protein>
<evidence type="ECO:0000313" key="1">
    <source>
        <dbReference type="EMBL" id="PVI03718.1"/>
    </source>
</evidence>
<reference evidence="1 2" key="1">
    <citation type="journal article" date="2018" name="Sci. Rep.">
        <title>Comparative genomics provides insights into the lifestyle and reveals functional heterogeneity of dark septate endophytic fungi.</title>
        <authorList>
            <person name="Knapp D.G."/>
            <person name="Nemeth J.B."/>
            <person name="Barry K."/>
            <person name="Hainaut M."/>
            <person name="Henrissat B."/>
            <person name="Johnson J."/>
            <person name="Kuo A."/>
            <person name="Lim J.H.P."/>
            <person name="Lipzen A."/>
            <person name="Nolan M."/>
            <person name="Ohm R.A."/>
            <person name="Tamas L."/>
            <person name="Grigoriev I.V."/>
            <person name="Spatafora J.W."/>
            <person name="Nagy L.G."/>
            <person name="Kovacs G.M."/>
        </authorList>
    </citation>
    <scope>NUCLEOTIDE SEQUENCE [LARGE SCALE GENOMIC DNA]</scope>
    <source>
        <strain evidence="1 2">DSE2036</strain>
    </source>
</reference>
<proteinExistence type="predicted"/>
<accession>A0A2V1DZH0</accession>
<evidence type="ECO:0000313" key="2">
    <source>
        <dbReference type="Proteomes" id="UP000244855"/>
    </source>
</evidence>
<gene>
    <name evidence="1" type="ORF">DM02DRAFT_225385</name>
</gene>